<sequence length="223" mass="25683">MKTAERILLTALTLFNDHGENNVTSVDIAMELDISPGNLYYHFKGKEVIVDALVELHRQQVMPLLATKLQQQVGAEDLFYYLYMLVEKFQLFRFLYRCPADLAEKYPTIKKRQRQLVGALQMQLTGILTWLIKNAELAVEDSRLSLLVDSLCLILTQSYTLDQLQSREDEDAQRYHTLSMIITCLQPRLTLSPESQTQIQRAVDSHSLAQFSAQMQQRLEEGN</sequence>
<dbReference type="InterPro" id="IPR009057">
    <property type="entry name" value="Homeodomain-like_sf"/>
</dbReference>
<dbReference type="InterPro" id="IPR001647">
    <property type="entry name" value="HTH_TetR"/>
</dbReference>
<dbReference type="PANTHER" id="PTHR30055:SF223">
    <property type="entry name" value="HTH-TYPE TRANSCRIPTIONAL REGULATOR UIDR"/>
    <property type="match status" value="1"/>
</dbReference>
<dbReference type="InterPro" id="IPR050109">
    <property type="entry name" value="HTH-type_TetR-like_transc_reg"/>
</dbReference>
<dbReference type="EMBL" id="QRHA01000009">
    <property type="protein sequence ID" value="RDV24630.1"/>
    <property type="molecule type" value="Genomic_DNA"/>
</dbReference>
<dbReference type="Proteomes" id="UP000256561">
    <property type="component" value="Unassembled WGS sequence"/>
</dbReference>
<dbReference type="Pfam" id="PF13972">
    <property type="entry name" value="TetR"/>
    <property type="match status" value="1"/>
</dbReference>
<feature type="domain" description="HTH tetR-type" evidence="3">
    <location>
        <begin position="1"/>
        <end position="61"/>
    </location>
</feature>
<protein>
    <submittedName>
        <fullName evidence="4">TetR/AcrR family transcriptional regulator</fullName>
    </submittedName>
</protein>
<evidence type="ECO:0000259" key="3">
    <source>
        <dbReference type="PROSITE" id="PS50977"/>
    </source>
</evidence>
<proteinExistence type="predicted"/>
<name>A0A3D8M4X8_9ALTE</name>
<keyword evidence="5" id="KW-1185">Reference proteome</keyword>
<dbReference type="AlphaFoldDB" id="A0A3D8M4X8"/>
<dbReference type="PANTHER" id="PTHR30055">
    <property type="entry name" value="HTH-TYPE TRANSCRIPTIONAL REGULATOR RUTR"/>
    <property type="match status" value="1"/>
</dbReference>
<gene>
    <name evidence="4" type="ORF">DXV75_13135</name>
</gene>
<dbReference type="OrthoDB" id="8770705at2"/>
<evidence type="ECO:0000256" key="2">
    <source>
        <dbReference type="PROSITE-ProRule" id="PRU00335"/>
    </source>
</evidence>
<dbReference type="GO" id="GO:0003700">
    <property type="term" value="F:DNA-binding transcription factor activity"/>
    <property type="evidence" value="ECO:0007669"/>
    <property type="project" value="TreeGrafter"/>
</dbReference>
<dbReference type="RefSeq" id="WP_115593876.1">
    <property type="nucleotide sequence ID" value="NZ_QRHA01000009.1"/>
</dbReference>
<accession>A0A3D8M4X8</accession>
<organism evidence="4 5">
    <name type="scientific">Alteromonas aestuariivivens</name>
    <dbReference type="NCBI Taxonomy" id="1938339"/>
    <lineage>
        <taxon>Bacteria</taxon>
        <taxon>Pseudomonadati</taxon>
        <taxon>Pseudomonadota</taxon>
        <taxon>Gammaproteobacteria</taxon>
        <taxon>Alteromonadales</taxon>
        <taxon>Alteromonadaceae</taxon>
        <taxon>Alteromonas/Salinimonas group</taxon>
        <taxon>Alteromonas</taxon>
    </lineage>
</organism>
<dbReference type="PROSITE" id="PS50977">
    <property type="entry name" value="HTH_TETR_2"/>
    <property type="match status" value="1"/>
</dbReference>
<keyword evidence="1 2" id="KW-0238">DNA-binding</keyword>
<evidence type="ECO:0000313" key="4">
    <source>
        <dbReference type="EMBL" id="RDV24630.1"/>
    </source>
</evidence>
<dbReference type="SUPFAM" id="SSF46689">
    <property type="entry name" value="Homeodomain-like"/>
    <property type="match status" value="1"/>
</dbReference>
<evidence type="ECO:0000313" key="5">
    <source>
        <dbReference type="Proteomes" id="UP000256561"/>
    </source>
</evidence>
<feature type="DNA-binding region" description="H-T-H motif" evidence="2">
    <location>
        <begin position="24"/>
        <end position="43"/>
    </location>
</feature>
<dbReference type="PRINTS" id="PR00455">
    <property type="entry name" value="HTHTETR"/>
</dbReference>
<dbReference type="Pfam" id="PF00440">
    <property type="entry name" value="TetR_N"/>
    <property type="match status" value="1"/>
</dbReference>
<comment type="caution">
    <text evidence="4">The sequence shown here is derived from an EMBL/GenBank/DDBJ whole genome shotgun (WGS) entry which is preliminary data.</text>
</comment>
<dbReference type="Gene3D" id="1.10.357.10">
    <property type="entry name" value="Tetracycline Repressor, domain 2"/>
    <property type="match status" value="1"/>
</dbReference>
<evidence type="ECO:0000256" key="1">
    <source>
        <dbReference type="ARBA" id="ARBA00023125"/>
    </source>
</evidence>
<dbReference type="InterPro" id="IPR025722">
    <property type="entry name" value="TetR"/>
</dbReference>
<dbReference type="GO" id="GO:0000976">
    <property type="term" value="F:transcription cis-regulatory region binding"/>
    <property type="evidence" value="ECO:0007669"/>
    <property type="project" value="TreeGrafter"/>
</dbReference>
<reference evidence="5" key="1">
    <citation type="submission" date="2018-08" db="EMBL/GenBank/DDBJ databases">
        <authorList>
            <person name="Zhang J."/>
            <person name="Du Z.-J."/>
        </authorList>
    </citation>
    <scope>NUCLEOTIDE SEQUENCE [LARGE SCALE GENOMIC DNA]</scope>
    <source>
        <strain evidence="5">KCTC 52655</strain>
    </source>
</reference>